<evidence type="ECO:0000313" key="4">
    <source>
        <dbReference type="Proteomes" id="UP001054945"/>
    </source>
</evidence>
<dbReference type="InterPro" id="IPR025614">
    <property type="entry name" value="Cell_morpho_N"/>
</dbReference>
<dbReference type="EMBL" id="BPLR01019877">
    <property type="protein sequence ID" value="GIX72811.1"/>
    <property type="molecule type" value="Genomic_DNA"/>
</dbReference>
<dbReference type="Pfam" id="PF14222">
    <property type="entry name" value="MOR2-PAG1_N"/>
    <property type="match status" value="1"/>
</dbReference>
<organism evidence="3 4">
    <name type="scientific">Caerostris extrusa</name>
    <name type="common">Bark spider</name>
    <name type="synonym">Caerostris bankana</name>
    <dbReference type="NCBI Taxonomy" id="172846"/>
    <lineage>
        <taxon>Eukaryota</taxon>
        <taxon>Metazoa</taxon>
        <taxon>Ecdysozoa</taxon>
        <taxon>Arthropoda</taxon>
        <taxon>Chelicerata</taxon>
        <taxon>Arachnida</taxon>
        <taxon>Araneae</taxon>
        <taxon>Araneomorphae</taxon>
        <taxon>Entelegynae</taxon>
        <taxon>Araneoidea</taxon>
        <taxon>Araneidae</taxon>
        <taxon>Caerostris</taxon>
    </lineage>
</organism>
<reference evidence="3 4" key="1">
    <citation type="submission" date="2021-06" db="EMBL/GenBank/DDBJ databases">
        <title>Caerostris extrusa draft genome.</title>
        <authorList>
            <person name="Kono N."/>
            <person name="Arakawa K."/>
        </authorList>
    </citation>
    <scope>NUCLEOTIDE SEQUENCE [LARGE SCALE GENOMIC DNA]</scope>
</reference>
<evidence type="ECO:0000259" key="2">
    <source>
        <dbReference type="Pfam" id="PF14222"/>
    </source>
</evidence>
<feature type="domain" description="Cell morphogenesis protein N-terminal" evidence="2">
    <location>
        <begin position="1"/>
        <end position="52"/>
    </location>
</feature>
<dbReference type="PANTHER" id="PTHR12295:SF30">
    <property type="entry name" value="PROTEIN FURRY"/>
    <property type="match status" value="1"/>
</dbReference>
<protein>
    <submittedName>
        <fullName evidence="3">Protein furry</fullName>
    </submittedName>
</protein>
<comment type="caution">
    <text evidence="3">The sequence shown here is derived from an EMBL/GenBank/DDBJ whole genome shotgun (WGS) entry which is preliminary data.</text>
</comment>
<dbReference type="GO" id="GO:0005938">
    <property type="term" value="C:cell cortex"/>
    <property type="evidence" value="ECO:0007669"/>
    <property type="project" value="TreeGrafter"/>
</dbReference>
<dbReference type="GO" id="GO:0000902">
    <property type="term" value="P:cell morphogenesis"/>
    <property type="evidence" value="ECO:0007669"/>
    <property type="project" value="InterPro"/>
</dbReference>
<evidence type="ECO:0000256" key="1">
    <source>
        <dbReference type="SAM" id="MobiDB-lite"/>
    </source>
</evidence>
<dbReference type="GO" id="GO:0031175">
    <property type="term" value="P:neuron projection development"/>
    <property type="evidence" value="ECO:0007669"/>
    <property type="project" value="TreeGrafter"/>
</dbReference>
<gene>
    <name evidence="3" type="primary">fry</name>
    <name evidence="3" type="ORF">CEXT_735061</name>
</gene>
<evidence type="ECO:0000313" key="3">
    <source>
        <dbReference type="EMBL" id="GIX72811.1"/>
    </source>
</evidence>
<sequence length="340" mass="38375">MSRHDLVDLLSRLTVHMDEELRALAFQSLQNMTLDFPDWREDVIYGFRSIYATRITNSLRKTAHEQNKIDHLCSVLHLVEAVALVMLCHCRLPPRRVAVHILKETKALLKILVPSCEEDYVSEVIDQCCPLVAEKCLPLLPPAEKAALLSASHIDLQWLTERNSSAWTSGLHDTTEGSNKLSSNLEISENSGLDPCYLDLNPANDNRASLLRPAPVVKKALNERELHLTLWRNYLMFACRIAPPNCNPPSRFIPTELNLSSSPDSITSERSDSRSPNNSSVQVSSLFKQITPLLRSEQADLRDSIVIGLSKVNHLVVKDLMEELVIYIREAIDRKARKCP</sequence>
<dbReference type="InterPro" id="IPR039867">
    <property type="entry name" value="Furry/Tao3/Mor2"/>
</dbReference>
<keyword evidence="4" id="KW-1185">Reference proteome</keyword>
<dbReference type="PANTHER" id="PTHR12295">
    <property type="entry name" value="FURRY-RELATED"/>
    <property type="match status" value="1"/>
</dbReference>
<accession>A0AAV4MK79</accession>
<dbReference type="GO" id="GO:0030427">
    <property type="term" value="C:site of polarized growth"/>
    <property type="evidence" value="ECO:0007669"/>
    <property type="project" value="TreeGrafter"/>
</dbReference>
<feature type="region of interest" description="Disordered" evidence="1">
    <location>
        <begin position="257"/>
        <end position="281"/>
    </location>
</feature>
<dbReference type="Proteomes" id="UP001054945">
    <property type="component" value="Unassembled WGS sequence"/>
</dbReference>
<dbReference type="AlphaFoldDB" id="A0AAV4MK79"/>
<feature type="compositionally biased region" description="Polar residues" evidence="1">
    <location>
        <begin position="257"/>
        <end position="266"/>
    </location>
</feature>
<name>A0AAV4MK79_CAEEX</name>
<proteinExistence type="predicted"/>